<evidence type="ECO:0000313" key="7">
    <source>
        <dbReference type="EMBL" id="KAG8175351.1"/>
    </source>
</evidence>
<dbReference type="Gene3D" id="3.40.50.1820">
    <property type="entry name" value="alpha/beta hydrolase"/>
    <property type="match status" value="1"/>
</dbReference>
<gene>
    <name evidence="7" type="ORF">JTE90_019779</name>
</gene>
<protein>
    <recommendedName>
        <fullName evidence="6">Carboxylesterase type B domain-containing protein</fullName>
    </recommendedName>
</protein>
<dbReference type="GO" id="GO:0019695">
    <property type="term" value="P:choline metabolic process"/>
    <property type="evidence" value="ECO:0007669"/>
    <property type="project" value="TreeGrafter"/>
</dbReference>
<keyword evidence="4" id="KW-0325">Glycoprotein</keyword>
<feature type="chain" id="PRO_5043798337" description="Carboxylesterase type B domain-containing protein" evidence="5">
    <location>
        <begin position="26"/>
        <end position="595"/>
    </location>
</feature>
<comment type="caution">
    <text evidence="7">The sequence shown here is derived from an EMBL/GenBank/DDBJ whole genome shotgun (WGS) entry which is preliminary data.</text>
</comment>
<dbReference type="SUPFAM" id="SSF53474">
    <property type="entry name" value="alpha/beta-Hydrolases"/>
    <property type="match status" value="1"/>
</dbReference>
<feature type="domain" description="Carboxylesterase type B" evidence="6">
    <location>
        <begin position="34"/>
        <end position="503"/>
    </location>
</feature>
<dbReference type="PANTHER" id="PTHR43918">
    <property type="entry name" value="ACETYLCHOLINESTERASE"/>
    <property type="match status" value="1"/>
</dbReference>
<accession>A0AAV6TVH8</accession>
<evidence type="ECO:0000256" key="5">
    <source>
        <dbReference type="SAM" id="SignalP"/>
    </source>
</evidence>
<dbReference type="AlphaFoldDB" id="A0AAV6TVH8"/>
<keyword evidence="5" id="KW-0732">Signal</keyword>
<dbReference type="GO" id="GO:0005615">
    <property type="term" value="C:extracellular space"/>
    <property type="evidence" value="ECO:0007669"/>
    <property type="project" value="TreeGrafter"/>
</dbReference>
<feature type="signal peptide" evidence="5">
    <location>
        <begin position="1"/>
        <end position="25"/>
    </location>
</feature>
<evidence type="ECO:0000313" key="8">
    <source>
        <dbReference type="Proteomes" id="UP000827092"/>
    </source>
</evidence>
<evidence type="ECO:0000256" key="1">
    <source>
        <dbReference type="ARBA" id="ARBA00005964"/>
    </source>
</evidence>
<dbReference type="Proteomes" id="UP000827092">
    <property type="component" value="Unassembled WGS sequence"/>
</dbReference>
<keyword evidence="8" id="KW-1185">Reference proteome</keyword>
<dbReference type="PROSITE" id="PS00941">
    <property type="entry name" value="CARBOXYLESTERASE_B_2"/>
    <property type="match status" value="1"/>
</dbReference>
<dbReference type="EMBL" id="JAFNEN010001025">
    <property type="protein sequence ID" value="KAG8175351.1"/>
    <property type="molecule type" value="Genomic_DNA"/>
</dbReference>
<evidence type="ECO:0000256" key="4">
    <source>
        <dbReference type="ARBA" id="ARBA00023180"/>
    </source>
</evidence>
<evidence type="ECO:0000259" key="6">
    <source>
        <dbReference type="Pfam" id="PF00135"/>
    </source>
</evidence>
<keyword evidence="3" id="KW-0378">Hydrolase</keyword>
<dbReference type="InterPro" id="IPR002018">
    <property type="entry name" value="CarbesteraseB"/>
</dbReference>
<dbReference type="PANTHER" id="PTHR43918:SF4">
    <property type="entry name" value="CARBOXYLIC ESTER HYDROLASE"/>
    <property type="match status" value="1"/>
</dbReference>
<name>A0AAV6TVH8_9ARAC</name>
<comment type="similarity">
    <text evidence="1">Belongs to the type-B carboxylesterase/lipase family.</text>
</comment>
<dbReference type="Pfam" id="PF00135">
    <property type="entry name" value="COesterase"/>
    <property type="match status" value="1"/>
</dbReference>
<keyword evidence="2" id="KW-0719">Serine esterase</keyword>
<proteinExistence type="inferred from homology"/>
<organism evidence="7 8">
    <name type="scientific">Oedothorax gibbosus</name>
    <dbReference type="NCBI Taxonomy" id="931172"/>
    <lineage>
        <taxon>Eukaryota</taxon>
        <taxon>Metazoa</taxon>
        <taxon>Ecdysozoa</taxon>
        <taxon>Arthropoda</taxon>
        <taxon>Chelicerata</taxon>
        <taxon>Arachnida</taxon>
        <taxon>Araneae</taxon>
        <taxon>Araneomorphae</taxon>
        <taxon>Entelegynae</taxon>
        <taxon>Araneoidea</taxon>
        <taxon>Linyphiidae</taxon>
        <taxon>Erigoninae</taxon>
        <taxon>Oedothorax</taxon>
    </lineage>
</organism>
<dbReference type="GO" id="GO:0005886">
    <property type="term" value="C:plasma membrane"/>
    <property type="evidence" value="ECO:0007669"/>
    <property type="project" value="TreeGrafter"/>
</dbReference>
<dbReference type="InterPro" id="IPR029058">
    <property type="entry name" value="AB_hydrolase_fold"/>
</dbReference>
<evidence type="ECO:0000256" key="3">
    <source>
        <dbReference type="ARBA" id="ARBA00022801"/>
    </source>
</evidence>
<dbReference type="GO" id="GO:0006581">
    <property type="term" value="P:acetylcholine catabolic process"/>
    <property type="evidence" value="ECO:0007669"/>
    <property type="project" value="TreeGrafter"/>
</dbReference>
<reference evidence="7 8" key="1">
    <citation type="journal article" date="2022" name="Nat. Ecol. Evol.">
        <title>A masculinizing supergene underlies an exaggerated male reproductive morph in a spider.</title>
        <authorList>
            <person name="Hendrickx F."/>
            <person name="De Corte Z."/>
            <person name="Sonet G."/>
            <person name="Van Belleghem S.M."/>
            <person name="Kostlbacher S."/>
            <person name="Vangestel C."/>
        </authorList>
    </citation>
    <scope>NUCLEOTIDE SEQUENCE [LARGE SCALE GENOMIC DNA]</scope>
    <source>
        <strain evidence="7">W744_W776</strain>
    </source>
</reference>
<dbReference type="InterPro" id="IPR050654">
    <property type="entry name" value="AChE-related_enzymes"/>
</dbReference>
<sequence length="595" mass="66061">MTLPIKAAVFFHALFAFLYVHQSAAELVKLGNVTLNTPVGEVRGNSLLLTANFDKNTPSFIYEFLGIPYAKPPVGDLRFKPTEQPELWKGTYDALVMPPACPQYAENPFPWYDTLPGHSEDCLYLNVWAPKEAVIGYNEGDKTQKRAVKLYIHGGGWFTGGASRIGYYEGNGDAGDSKITDQHFNEFMGIVVVTVNYRLGALGFLSSGTDNAPGNAGLHDILTAMKWVHSNIASFGGDPDNIVIFGQGAGAIAASFFLTVPSALPLFNKMVLSGATLYTLKALKGATNEYGDGSDNNIKLANRLAEAVGCGSSIAENPKDTVDCLKGVDASSLVQTLASFSPVFQQPPNVFLPQFERDPFAILNSNIMNSDKKKLILAFNGDEGSYLLTVNNPDVFGVFGEKDAGIDDVQAKSMLTKFLENFPQPDDLAEKLLGDLDTEPTVGNRKRVYQVMGHVNTICPIVYLADDLENGGYTVYVEEKRVEPPYNPWAKWMGTVHFNNVQLDFLRKAPFLINGRSYNPTYLEFEASYFNKVLVGRFMYDKLHKVITPFLIKYRSKDRFYSRFDKDAEFFYDGGRHHRNLGGKYCEILKKYFVN</sequence>
<dbReference type="GO" id="GO:0003990">
    <property type="term" value="F:acetylcholinesterase activity"/>
    <property type="evidence" value="ECO:0007669"/>
    <property type="project" value="TreeGrafter"/>
</dbReference>
<dbReference type="InterPro" id="IPR019819">
    <property type="entry name" value="Carboxylesterase_B_CS"/>
</dbReference>
<evidence type="ECO:0000256" key="2">
    <source>
        <dbReference type="ARBA" id="ARBA00022487"/>
    </source>
</evidence>